<keyword evidence="3" id="KW-1185">Reference proteome</keyword>
<organism evidence="2 3">
    <name type="scientific">Nocardia wallacei</name>
    <dbReference type="NCBI Taxonomy" id="480035"/>
    <lineage>
        <taxon>Bacteria</taxon>
        <taxon>Bacillati</taxon>
        <taxon>Actinomycetota</taxon>
        <taxon>Actinomycetes</taxon>
        <taxon>Mycobacteriales</taxon>
        <taxon>Nocardiaceae</taxon>
        <taxon>Nocardia</taxon>
    </lineage>
</organism>
<dbReference type="GeneID" id="80345382"/>
<evidence type="ECO:0000256" key="1">
    <source>
        <dbReference type="SAM" id="MobiDB-lite"/>
    </source>
</evidence>
<evidence type="ECO:0000313" key="2">
    <source>
        <dbReference type="EMBL" id="BCK52989.1"/>
    </source>
</evidence>
<evidence type="ECO:0008006" key="4">
    <source>
        <dbReference type="Google" id="ProtNLM"/>
    </source>
</evidence>
<evidence type="ECO:0000313" key="3">
    <source>
        <dbReference type="Proteomes" id="UP000516173"/>
    </source>
</evidence>
<dbReference type="KEGG" id="nwl:NWFMUON74_07610"/>
<reference evidence="2 3" key="1">
    <citation type="submission" date="2020-08" db="EMBL/GenBank/DDBJ databases">
        <title>Genome Sequencing of Nocardia wallacei strain FMUON74 and assembly.</title>
        <authorList>
            <person name="Toyokawa M."/>
            <person name="Uesaka K."/>
        </authorList>
    </citation>
    <scope>NUCLEOTIDE SEQUENCE [LARGE SCALE GENOMIC DNA]</scope>
    <source>
        <strain evidence="2 3">FMUON74</strain>
    </source>
</reference>
<sequence length="239" mass="25880">MNDLNSLAALQARVYQFLESQDEATLRAIISGTAKLGVVIVGDASPAAAASHQRPPIASRAQPVVSDVQPQRDPALVAQELLGLPLERRRSYLSATTLTVSELREVAKRLGLRRYSKLAKATLVEAMASHGNLTTGVIADQPRPPASSPGRSKASAPSIEPAQPNTSAAQIASRLREIDTEDEGAAYIRAQRLDRATLVAVATELHLTRVDRLSRTELEKRVLKQAIGARRRFAGLRKW</sequence>
<accession>A0A7G1KG93</accession>
<proteinExistence type="predicted"/>
<name>A0A7G1KG93_9NOCA</name>
<feature type="region of interest" description="Disordered" evidence="1">
    <location>
        <begin position="134"/>
        <end position="169"/>
    </location>
</feature>
<dbReference type="Proteomes" id="UP000516173">
    <property type="component" value="Chromosome"/>
</dbReference>
<gene>
    <name evidence="2" type="ORF">NWFMUON74_07610</name>
</gene>
<dbReference type="AlphaFoldDB" id="A0A7G1KG93"/>
<protein>
    <recommendedName>
        <fullName evidence="4">Rho termination factor N-terminal domain-containing protein</fullName>
    </recommendedName>
</protein>
<dbReference type="EMBL" id="AP023396">
    <property type="protein sequence ID" value="BCK52989.1"/>
    <property type="molecule type" value="Genomic_DNA"/>
</dbReference>
<dbReference type="RefSeq" id="WP_187686612.1">
    <property type="nucleotide sequence ID" value="NZ_AP023396.1"/>
</dbReference>